<reference evidence="1" key="2">
    <citation type="submission" date="2025-09" db="UniProtKB">
        <authorList>
            <consortium name="EnsemblPlants"/>
        </authorList>
    </citation>
    <scope>IDENTIFICATION</scope>
</reference>
<protein>
    <submittedName>
        <fullName evidence="1">Uncharacterized protein</fullName>
    </submittedName>
</protein>
<evidence type="ECO:0000313" key="2">
    <source>
        <dbReference type="Proteomes" id="UP001732700"/>
    </source>
</evidence>
<evidence type="ECO:0000313" key="1">
    <source>
        <dbReference type="EnsemblPlants" id="AVESA.00010b.r2.5CG0874360.1.CDS"/>
    </source>
</evidence>
<name>A0ACD5XYP0_AVESA</name>
<reference evidence="1" key="1">
    <citation type="submission" date="2021-05" db="EMBL/GenBank/DDBJ databases">
        <authorList>
            <person name="Scholz U."/>
            <person name="Mascher M."/>
            <person name="Fiebig A."/>
        </authorList>
    </citation>
    <scope>NUCLEOTIDE SEQUENCE [LARGE SCALE GENOMIC DNA]</scope>
</reference>
<dbReference type="Proteomes" id="UP001732700">
    <property type="component" value="Chromosome 5C"/>
</dbReference>
<keyword evidence="2" id="KW-1185">Reference proteome</keyword>
<accession>A0ACD5XYP0</accession>
<organism evidence="1 2">
    <name type="scientific">Avena sativa</name>
    <name type="common">Oat</name>
    <dbReference type="NCBI Taxonomy" id="4498"/>
    <lineage>
        <taxon>Eukaryota</taxon>
        <taxon>Viridiplantae</taxon>
        <taxon>Streptophyta</taxon>
        <taxon>Embryophyta</taxon>
        <taxon>Tracheophyta</taxon>
        <taxon>Spermatophyta</taxon>
        <taxon>Magnoliopsida</taxon>
        <taxon>Liliopsida</taxon>
        <taxon>Poales</taxon>
        <taxon>Poaceae</taxon>
        <taxon>BOP clade</taxon>
        <taxon>Pooideae</taxon>
        <taxon>Poodae</taxon>
        <taxon>Poeae</taxon>
        <taxon>Poeae Chloroplast Group 1 (Aveneae type)</taxon>
        <taxon>Aveninae</taxon>
        <taxon>Avena</taxon>
    </lineage>
</organism>
<dbReference type="EnsemblPlants" id="AVESA.00010b.r2.5CG0874360.1">
    <property type="protein sequence ID" value="AVESA.00010b.r2.5CG0874360.1.CDS"/>
    <property type="gene ID" value="AVESA.00010b.r2.5CG0874360"/>
</dbReference>
<proteinExistence type="predicted"/>
<sequence length="562" mass="64671">MLGAFEEDREADSSLLKHFSGYVRISAALLPWAAIGLFHKSHRDAYNDNDVKVTYALFCCTAVLEYASRIPSVVLFKQLGKSRSGVDGRRVRAKGKAVQWQWVQKIVALYEQAKEKVMQWQWVKKKVALHERIETKVTQRLQTVECIQQWVRRMDALALNTGKLIDAIRHSRVGQYNLVGFFVRNKMHTKTTCILSSFNHKEFLYQQWSMKPCNSSFVIIELVHKYVQKGWEDQIKDAESYWEFNDRRGQWTLESNRCDQGLICGLRTPFDESVLLWHIATDFCFYYMDDASAERRCATAKCIQDASGVGHGCAVWCGNSPRHKRAVRCREISNYMIYLLFVKPEMLLSGTRRNLLMTANAELEKILSDDNPMLKNILKGDKPSLMEILKRNKPFLNFFTGKRPLLKEIERGFVQRIITKVQHTENREQVGEHAGSPPDAHRYYATTREGFVPDAWNLAKALLDIGDENRMWEVIEGVWVEMLCFSASRCRGYLHAKSLGTGGELLTYVLLLLSHMGMETSPERLQRSELSSGEGNAGAPPSTSQILHEMEHPTRFRRSWSL</sequence>